<evidence type="ECO:0000313" key="1">
    <source>
        <dbReference type="EMBL" id="MPL98539.1"/>
    </source>
</evidence>
<protein>
    <submittedName>
        <fullName evidence="1">Uncharacterized protein</fullName>
    </submittedName>
</protein>
<dbReference type="AlphaFoldDB" id="A0A644W470"/>
<gene>
    <name evidence="1" type="ORF">SDC9_44745</name>
</gene>
<dbReference type="Gene3D" id="2.180.10.10">
    <property type="entry name" value="RHS repeat-associated core"/>
    <property type="match status" value="1"/>
</dbReference>
<accession>A0A644W470</accession>
<sequence>MNKIFFLIVFLSASAAMQAQDTVFTVKVFENKQLTEKKSFGINGNLLGHSTRLNDDPELWFYEYMFYDNGHLARSEHFTDKSDMTVFTYTYNDRNKLQKKTESRAGSVVGETEYFYNNNGWIVKEITNSGNRKQITTNYEYTLTGLVNMRSETIVDSSKTMILAELYEYNADGKINRMIGLNGSDTIYDFHYTYDKFGFKLRQDVISHGDTTLTIEWVYGKNGSYPMLEKHLSDGLVVRKTKTAFNREGRKKKETVTEYRIFSGKMKPEKTVRKFRYDWND</sequence>
<dbReference type="EMBL" id="VSSQ01000614">
    <property type="protein sequence ID" value="MPL98539.1"/>
    <property type="molecule type" value="Genomic_DNA"/>
</dbReference>
<name>A0A644W470_9ZZZZ</name>
<proteinExistence type="predicted"/>
<organism evidence="1">
    <name type="scientific">bioreactor metagenome</name>
    <dbReference type="NCBI Taxonomy" id="1076179"/>
    <lineage>
        <taxon>unclassified sequences</taxon>
        <taxon>metagenomes</taxon>
        <taxon>ecological metagenomes</taxon>
    </lineage>
</organism>
<comment type="caution">
    <text evidence="1">The sequence shown here is derived from an EMBL/GenBank/DDBJ whole genome shotgun (WGS) entry which is preliminary data.</text>
</comment>
<reference evidence="1" key="1">
    <citation type="submission" date="2019-08" db="EMBL/GenBank/DDBJ databases">
        <authorList>
            <person name="Kucharzyk K."/>
            <person name="Murdoch R.W."/>
            <person name="Higgins S."/>
            <person name="Loffler F."/>
        </authorList>
    </citation>
    <scope>NUCLEOTIDE SEQUENCE</scope>
</reference>